<accession>A0A552UG97</accession>
<proteinExistence type="predicted"/>
<keyword evidence="8" id="KW-1185">Reference proteome</keyword>
<dbReference type="Proteomes" id="UP000317894">
    <property type="component" value="Unassembled WGS sequence"/>
</dbReference>
<dbReference type="SMART" id="SM00448">
    <property type="entry name" value="REC"/>
    <property type="match status" value="1"/>
</dbReference>
<feature type="modified residue" description="4-aspartylphosphate" evidence="3">
    <location>
        <position position="129"/>
    </location>
</feature>
<dbReference type="CDD" id="cd06170">
    <property type="entry name" value="LuxR_C_like"/>
    <property type="match status" value="1"/>
</dbReference>
<dbReference type="InterPro" id="IPR016032">
    <property type="entry name" value="Sig_transdc_resp-reg_C-effctor"/>
</dbReference>
<dbReference type="GO" id="GO:0000160">
    <property type="term" value="P:phosphorelay signal transduction system"/>
    <property type="evidence" value="ECO:0007669"/>
    <property type="project" value="InterPro"/>
</dbReference>
<dbReference type="AlphaFoldDB" id="A0A552UG97"/>
<dbReference type="GO" id="GO:0003677">
    <property type="term" value="F:DNA binding"/>
    <property type="evidence" value="ECO:0007669"/>
    <property type="project" value="UniProtKB-KW"/>
</dbReference>
<dbReference type="InterPro" id="IPR001789">
    <property type="entry name" value="Sig_transdc_resp-reg_receiver"/>
</dbReference>
<dbReference type="GO" id="GO:0006355">
    <property type="term" value="P:regulation of DNA-templated transcription"/>
    <property type="evidence" value="ECO:0007669"/>
    <property type="project" value="InterPro"/>
</dbReference>
<evidence type="ECO:0000313" key="8">
    <source>
        <dbReference type="Proteomes" id="UP000317894"/>
    </source>
</evidence>
<dbReference type="SMART" id="SM00421">
    <property type="entry name" value="HTH_LUXR"/>
    <property type="match status" value="1"/>
</dbReference>
<sequence>MGDRRRARGECRRRRAAVRGLCARVRQCDARRLRAGAGVGAAFGTADGRRRGPRPALDGRRGVPPDAPARGHGGGPVRSCLIADDHALVRDALAATVAARWPDAEILQASDFPTAWSAAARAPDLCLADLDMPGAAPVEGVEALRAAAPAMKILVVTGSFDDAMMLDLLARGVHGFAPKSLSADVIGAAIALVLAGGRYLPQRLAEMQMPERHFAPAPPPRLLTERQLEVARLMARGQTNKDIARSLGIAPATIKTHVAQVIALTGAANRTEAAMRATALGLL</sequence>
<dbReference type="PRINTS" id="PR00038">
    <property type="entry name" value="HTHLUXR"/>
</dbReference>
<evidence type="ECO:0000259" key="5">
    <source>
        <dbReference type="PROSITE" id="PS50043"/>
    </source>
</evidence>
<evidence type="ECO:0000256" key="1">
    <source>
        <dbReference type="ARBA" id="ARBA00022553"/>
    </source>
</evidence>
<dbReference type="OrthoDB" id="9814495at2"/>
<reference evidence="7 8" key="1">
    <citation type="submission" date="2019-07" db="EMBL/GenBank/DDBJ databases">
        <title>Novel species isolated from glacier.</title>
        <authorList>
            <person name="Liu Q."/>
            <person name="Xin Y.-H."/>
        </authorList>
    </citation>
    <scope>NUCLEOTIDE SEQUENCE [LARGE SCALE GENOMIC DNA]</scope>
    <source>
        <strain evidence="7 8">LB1R16</strain>
    </source>
</reference>
<comment type="caution">
    <text evidence="7">The sequence shown here is derived from an EMBL/GenBank/DDBJ whole genome shotgun (WGS) entry which is preliminary data.</text>
</comment>
<dbReference type="Pfam" id="PF00072">
    <property type="entry name" value="Response_reg"/>
    <property type="match status" value="1"/>
</dbReference>
<dbReference type="InterPro" id="IPR039420">
    <property type="entry name" value="WalR-like"/>
</dbReference>
<dbReference type="SUPFAM" id="SSF46894">
    <property type="entry name" value="C-terminal effector domain of the bipartite response regulators"/>
    <property type="match status" value="1"/>
</dbReference>
<dbReference type="SUPFAM" id="SSF52172">
    <property type="entry name" value="CheY-like"/>
    <property type="match status" value="1"/>
</dbReference>
<dbReference type="InterPro" id="IPR058245">
    <property type="entry name" value="NreC/VraR/RcsB-like_REC"/>
</dbReference>
<organism evidence="7 8">
    <name type="scientific">Glacieibacterium frigidum</name>
    <dbReference type="NCBI Taxonomy" id="2593303"/>
    <lineage>
        <taxon>Bacteria</taxon>
        <taxon>Pseudomonadati</taxon>
        <taxon>Pseudomonadota</taxon>
        <taxon>Alphaproteobacteria</taxon>
        <taxon>Sphingomonadales</taxon>
        <taxon>Sphingosinicellaceae</taxon>
        <taxon>Glacieibacterium</taxon>
    </lineage>
</organism>
<dbReference type="EMBL" id="VJWA01000001">
    <property type="protein sequence ID" value="TRW17253.1"/>
    <property type="molecule type" value="Genomic_DNA"/>
</dbReference>
<evidence type="ECO:0000259" key="6">
    <source>
        <dbReference type="PROSITE" id="PS50110"/>
    </source>
</evidence>
<dbReference type="PROSITE" id="PS50110">
    <property type="entry name" value="RESPONSE_REGULATORY"/>
    <property type="match status" value="1"/>
</dbReference>
<keyword evidence="2" id="KW-0238">DNA-binding</keyword>
<dbReference type="Pfam" id="PF00196">
    <property type="entry name" value="GerE"/>
    <property type="match status" value="1"/>
</dbReference>
<dbReference type="InterPro" id="IPR011006">
    <property type="entry name" value="CheY-like_superfamily"/>
</dbReference>
<feature type="domain" description="Response regulatory" evidence="6">
    <location>
        <begin position="79"/>
        <end position="194"/>
    </location>
</feature>
<dbReference type="InterPro" id="IPR000792">
    <property type="entry name" value="Tscrpt_reg_LuxR_C"/>
</dbReference>
<feature type="domain" description="HTH luxR-type" evidence="5">
    <location>
        <begin position="216"/>
        <end position="281"/>
    </location>
</feature>
<evidence type="ECO:0000313" key="7">
    <source>
        <dbReference type="EMBL" id="TRW17253.1"/>
    </source>
</evidence>
<keyword evidence="1 3" id="KW-0597">Phosphoprotein</keyword>
<evidence type="ECO:0000256" key="3">
    <source>
        <dbReference type="PROSITE-ProRule" id="PRU00169"/>
    </source>
</evidence>
<evidence type="ECO:0000256" key="4">
    <source>
        <dbReference type="SAM" id="MobiDB-lite"/>
    </source>
</evidence>
<dbReference type="PROSITE" id="PS50043">
    <property type="entry name" value="HTH_LUXR_2"/>
    <property type="match status" value="1"/>
</dbReference>
<feature type="region of interest" description="Disordered" evidence="4">
    <location>
        <begin position="42"/>
        <end position="75"/>
    </location>
</feature>
<dbReference type="CDD" id="cd17535">
    <property type="entry name" value="REC_NarL-like"/>
    <property type="match status" value="1"/>
</dbReference>
<dbReference type="PANTHER" id="PTHR43214">
    <property type="entry name" value="TWO-COMPONENT RESPONSE REGULATOR"/>
    <property type="match status" value="1"/>
</dbReference>
<protein>
    <submittedName>
        <fullName evidence="7">Response regulator transcription factor</fullName>
    </submittedName>
</protein>
<dbReference type="Gene3D" id="3.40.50.2300">
    <property type="match status" value="1"/>
</dbReference>
<evidence type="ECO:0000256" key="2">
    <source>
        <dbReference type="ARBA" id="ARBA00023125"/>
    </source>
</evidence>
<gene>
    <name evidence="7" type="ORF">FMM06_03425</name>
</gene>
<name>A0A552UG97_9SPHN</name>